<reference evidence="2" key="1">
    <citation type="submission" date="2018-05" db="EMBL/GenBank/DDBJ databases">
        <title>Draft genome of Mucuna pruriens seed.</title>
        <authorList>
            <person name="Nnadi N.E."/>
            <person name="Vos R."/>
            <person name="Hasami M.H."/>
            <person name="Devisetty U.K."/>
            <person name="Aguiy J.C."/>
        </authorList>
    </citation>
    <scope>NUCLEOTIDE SEQUENCE [LARGE SCALE GENOMIC DNA]</scope>
    <source>
        <strain evidence="2">JCA_2017</strain>
    </source>
</reference>
<dbReference type="AlphaFoldDB" id="A0A371G561"/>
<dbReference type="EMBL" id="QJKJ01006722">
    <property type="protein sequence ID" value="RDX85710.1"/>
    <property type="molecule type" value="Genomic_DNA"/>
</dbReference>
<feature type="region of interest" description="Disordered" evidence="1">
    <location>
        <begin position="1"/>
        <end position="48"/>
    </location>
</feature>
<evidence type="ECO:0000313" key="3">
    <source>
        <dbReference type="Proteomes" id="UP000257109"/>
    </source>
</evidence>
<accession>A0A371G561</accession>
<proteinExistence type="predicted"/>
<keyword evidence="3" id="KW-1185">Reference proteome</keyword>
<evidence type="ECO:0000313" key="2">
    <source>
        <dbReference type="EMBL" id="RDX85710.1"/>
    </source>
</evidence>
<sequence>MRSYPQNEKPLKYEEGAQANRSTSIVISQKRHDPFSNSLKSQQLSTGMKTVRRYSKILRNS</sequence>
<name>A0A371G561_MUCPR</name>
<evidence type="ECO:0000256" key="1">
    <source>
        <dbReference type="SAM" id="MobiDB-lite"/>
    </source>
</evidence>
<gene>
    <name evidence="2" type="ORF">CR513_33071</name>
</gene>
<feature type="compositionally biased region" description="Polar residues" evidence="1">
    <location>
        <begin position="35"/>
        <end position="48"/>
    </location>
</feature>
<protein>
    <submittedName>
        <fullName evidence="2">Uncharacterized protein</fullName>
    </submittedName>
</protein>
<comment type="caution">
    <text evidence="2">The sequence shown here is derived from an EMBL/GenBank/DDBJ whole genome shotgun (WGS) entry which is preliminary data.</text>
</comment>
<organism evidence="2 3">
    <name type="scientific">Mucuna pruriens</name>
    <name type="common">Velvet bean</name>
    <name type="synonym">Dolichos pruriens</name>
    <dbReference type="NCBI Taxonomy" id="157652"/>
    <lineage>
        <taxon>Eukaryota</taxon>
        <taxon>Viridiplantae</taxon>
        <taxon>Streptophyta</taxon>
        <taxon>Embryophyta</taxon>
        <taxon>Tracheophyta</taxon>
        <taxon>Spermatophyta</taxon>
        <taxon>Magnoliopsida</taxon>
        <taxon>eudicotyledons</taxon>
        <taxon>Gunneridae</taxon>
        <taxon>Pentapetalae</taxon>
        <taxon>rosids</taxon>
        <taxon>fabids</taxon>
        <taxon>Fabales</taxon>
        <taxon>Fabaceae</taxon>
        <taxon>Papilionoideae</taxon>
        <taxon>50 kb inversion clade</taxon>
        <taxon>NPAAA clade</taxon>
        <taxon>indigoferoid/millettioid clade</taxon>
        <taxon>Phaseoleae</taxon>
        <taxon>Mucuna</taxon>
    </lineage>
</organism>
<dbReference type="Proteomes" id="UP000257109">
    <property type="component" value="Unassembled WGS sequence"/>
</dbReference>
<feature type="non-terminal residue" evidence="2">
    <location>
        <position position="1"/>
    </location>
</feature>